<gene>
    <name evidence="4" type="ORF">EIN_306030</name>
</gene>
<evidence type="ECO:0000256" key="2">
    <source>
        <dbReference type="SAM" id="MobiDB-lite"/>
    </source>
</evidence>
<dbReference type="GeneID" id="14885690"/>
<keyword evidence="5" id="KW-1185">Reference proteome</keyword>
<name>A0A0A1TYT0_ENTIV</name>
<feature type="coiled-coil region" evidence="1">
    <location>
        <begin position="105"/>
        <end position="132"/>
    </location>
</feature>
<accession>A0A0A1TYT0</accession>
<feature type="region of interest" description="Disordered" evidence="2">
    <location>
        <begin position="277"/>
        <end position="343"/>
    </location>
</feature>
<feature type="domain" description="TLDc" evidence="3">
    <location>
        <begin position="380"/>
        <end position="476"/>
    </location>
</feature>
<evidence type="ECO:0000313" key="4">
    <source>
        <dbReference type="EMBL" id="ELP86707.1"/>
    </source>
</evidence>
<organism evidence="4 5">
    <name type="scientific">Entamoeba invadens IP1</name>
    <dbReference type="NCBI Taxonomy" id="370355"/>
    <lineage>
        <taxon>Eukaryota</taxon>
        <taxon>Amoebozoa</taxon>
        <taxon>Evosea</taxon>
        <taxon>Archamoebae</taxon>
        <taxon>Mastigamoebida</taxon>
        <taxon>Entamoebidae</taxon>
        <taxon>Entamoeba</taxon>
    </lineage>
</organism>
<protein>
    <recommendedName>
        <fullName evidence="3">TLDc domain-containing protein</fullName>
    </recommendedName>
</protein>
<dbReference type="Proteomes" id="UP000014680">
    <property type="component" value="Unassembled WGS sequence"/>
</dbReference>
<evidence type="ECO:0000256" key="1">
    <source>
        <dbReference type="SAM" id="Coils"/>
    </source>
</evidence>
<sequence>MLNTQKSFSDTLATTLIEKVKDFENKRFREELSKNSYRKKEMTFRLSVNNNYLKSTDSALSKLDQYPILSDDSSNSKQNKDEFSTDSVLLEDNILEFAIEKEHKIDQDKDNLINENKEIEDHNTELKISENSEVLIEKEHPISIKKNTNENSKAIPNEIVKKEEKTTTKMKDVNVKKSDKCDNDSIKNIQNVQSDENFDAIPDIDLQPKHVDNPYFPQIPFFKLKNQDKKTNNSLSKNEIITIDASNETDVMSHTPQTRNKLVKKIKISKIQPIPQKTKTPSVVNEVKESTQPAYKTPFSHSESNMESPSIKVDKHESDKETKSSQKTQNLLPTTTFKTEKSTEMGKGEKKDILNFIEKVQIEKWSSCKLDKVLFDTSVDSAEKSASLLHTRFEDVEKSVFLIEDDQLNLFGGVTTKKIKLDEFVDDKNAFLFSLRSNGRLGSPMKFDMKKSESETAIFVGGESSFKLFKFGDGDVEVGKMLIRKNVGVWNCILGQSSYEYGKVRRALTGTTKSKLKRISVYKLVDK</sequence>
<dbReference type="Pfam" id="PF07534">
    <property type="entry name" value="TLD"/>
    <property type="match status" value="1"/>
</dbReference>
<dbReference type="VEuPathDB" id="AmoebaDB:EIN_306030"/>
<keyword evidence="1" id="KW-0175">Coiled coil</keyword>
<dbReference type="EMBL" id="KB206936">
    <property type="protein sequence ID" value="ELP86707.1"/>
    <property type="molecule type" value="Genomic_DNA"/>
</dbReference>
<feature type="compositionally biased region" description="Polar residues" evidence="2">
    <location>
        <begin position="290"/>
        <end position="308"/>
    </location>
</feature>
<feature type="compositionally biased region" description="Polar residues" evidence="2">
    <location>
        <begin position="325"/>
        <end position="337"/>
    </location>
</feature>
<dbReference type="KEGG" id="eiv:EIN_306030"/>
<evidence type="ECO:0000259" key="3">
    <source>
        <dbReference type="Pfam" id="PF07534"/>
    </source>
</evidence>
<evidence type="ECO:0000313" key="5">
    <source>
        <dbReference type="Proteomes" id="UP000014680"/>
    </source>
</evidence>
<proteinExistence type="predicted"/>
<dbReference type="InterPro" id="IPR006571">
    <property type="entry name" value="TLDc_dom"/>
</dbReference>
<reference evidence="4 5" key="1">
    <citation type="submission" date="2012-10" db="EMBL/GenBank/DDBJ databases">
        <authorList>
            <person name="Zafar N."/>
            <person name="Inman J."/>
            <person name="Hall N."/>
            <person name="Lorenzi H."/>
            <person name="Caler E."/>
        </authorList>
    </citation>
    <scope>NUCLEOTIDE SEQUENCE [LARGE SCALE GENOMIC DNA]</scope>
    <source>
        <strain evidence="4 5">IP1</strain>
    </source>
</reference>
<feature type="compositionally biased region" description="Basic and acidic residues" evidence="2">
    <location>
        <begin position="312"/>
        <end position="324"/>
    </location>
</feature>
<dbReference type="AlphaFoldDB" id="A0A0A1TYT0"/>
<dbReference type="RefSeq" id="XP_004186053.1">
    <property type="nucleotide sequence ID" value="XM_004186005.1"/>
</dbReference>